<proteinExistence type="predicted"/>
<evidence type="ECO:0008006" key="2">
    <source>
        <dbReference type="Google" id="ProtNLM"/>
    </source>
</evidence>
<name>A0A6J4RPS5_9ACTN</name>
<gene>
    <name evidence="1" type="ORF">AVDCRST_MAG13-714</name>
</gene>
<dbReference type="AlphaFoldDB" id="A0A6J4RPS5"/>
<dbReference type="InterPro" id="IPR009267">
    <property type="entry name" value="NTP_transf_6"/>
</dbReference>
<organism evidence="1">
    <name type="scientific">uncultured Solirubrobacteraceae bacterium</name>
    <dbReference type="NCBI Taxonomy" id="1162706"/>
    <lineage>
        <taxon>Bacteria</taxon>
        <taxon>Bacillati</taxon>
        <taxon>Actinomycetota</taxon>
        <taxon>Thermoleophilia</taxon>
        <taxon>Solirubrobacterales</taxon>
        <taxon>Solirubrobacteraceae</taxon>
        <taxon>environmental samples</taxon>
    </lineage>
</organism>
<dbReference type="PANTHER" id="PTHR39166">
    <property type="entry name" value="BLL1166 PROTEIN"/>
    <property type="match status" value="1"/>
</dbReference>
<dbReference type="Pfam" id="PF06042">
    <property type="entry name" value="NTP_transf_6"/>
    <property type="match status" value="1"/>
</dbReference>
<accession>A0A6J4RPS5</accession>
<evidence type="ECO:0000313" key="1">
    <source>
        <dbReference type="EMBL" id="CAA9474469.1"/>
    </source>
</evidence>
<reference evidence="1" key="1">
    <citation type="submission" date="2020-02" db="EMBL/GenBank/DDBJ databases">
        <authorList>
            <person name="Meier V. D."/>
        </authorList>
    </citation>
    <scope>NUCLEOTIDE SEQUENCE</scope>
    <source>
        <strain evidence="1">AVDCRST_MAG13</strain>
    </source>
</reference>
<sequence length="219" mass="24396">MVAVHLAAVPVHAQAAAFERMVMRNPTVAAVVERMPALALPGCYLAAGALFQTVWNCLTGRDPEAGIRDYDLDYFDGGDLSWEAEDRVIQRADALFADLGATVEVRNEARVHLWYEERFGVPCPPYTSTEAAIASFPSTSACFGIRPSPSGLEIFAPYGFADVFSMRTRPNPVLAPRWVYEAKVARWRAEWPELDVLPWPEVDTIEHEAREARSRRVDG</sequence>
<dbReference type="PANTHER" id="PTHR39166:SF1">
    <property type="entry name" value="BLL1166 PROTEIN"/>
    <property type="match status" value="1"/>
</dbReference>
<protein>
    <recommendedName>
        <fullName evidence="2">Nucleotidyltransferase family protein</fullName>
    </recommendedName>
</protein>
<dbReference type="EMBL" id="CADCVO010000104">
    <property type="protein sequence ID" value="CAA9474469.1"/>
    <property type="molecule type" value="Genomic_DNA"/>
</dbReference>